<feature type="transmembrane region" description="Helical" evidence="7">
    <location>
        <begin position="156"/>
        <end position="181"/>
    </location>
</feature>
<keyword evidence="5 7" id="KW-1133">Transmembrane helix</keyword>
<feature type="transmembrane region" description="Helical" evidence="7">
    <location>
        <begin position="498"/>
        <end position="516"/>
    </location>
</feature>
<dbReference type="GO" id="GO:0005886">
    <property type="term" value="C:plasma membrane"/>
    <property type="evidence" value="ECO:0007669"/>
    <property type="project" value="UniProtKB-SubCell"/>
</dbReference>
<dbReference type="Pfam" id="PF00375">
    <property type="entry name" value="SDF"/>
    <property type="match status" value="1"/>
</dbReference>
<dbReference type="InterPro" id="IPR001991">
    <property type="entry name" value="Na-dicarboxylate_symporter"/>
</dbReference>
<evidence type="ECO:0000313" key="10">
    <source>
        <dbReference type="Proteomes" id="UP000794436"/>
    </source>
</evidence>
<dbReference type="AlphaFoldDB" id="A0A8K1FIK4"/>
<evidence type="ECO:0000256" key="4">
    <source>
        <dbReference type="ARBA" id="ARBA00022692"/>
    </source>
</evidence>
<keyword evidence="10" id="KW-1185">Reference proteome</keyword>
<name>A0A8K1FIK4_PYTOL</name>
<keyword evidence="6 7" id="KW-0472">Membrane</keyword>
<organism evidence="9 10">
    <name type="scientific">Pythium oligandrum</name>
    <name type="common">Mycoparasitic fungus</name>
    <dbReference type="NCBI Taxonomy" id="41045"/>
    <lineage>
        <taxon>Eukaryota</taxon>
        <taxon>Sar</taxon>
        <taxon>Stramenopiles</taxon>
        <taxon>Oomycota</taxon>
        <taxon>Peronosporomycetes</taxon>
        <taxon>Pythiales</taxon>
        <taxon>Pythiaceae</taxon>
        <taxon>Pythium</taxon>
    </lineage>
</organism>
<dbReference type="Gene3D" id="1.10.3860.10">
    <property type="entry name" value="Sodium:dicarboxylate symporter"/>
    <property type="match status" value="1"/>
</dbReference>
<feature type="transmembrane region" description="Helical" evidence="7">
    <location>
        <begin position="463"/>
        <end position="486"/>
    </location>
</feature>
<evidence type="ECO:0000256" key="5">
    <source>
        <dbReference type="ARBA" id="ARBA00022989"/>
    </source>
</evidence>
<keyword evidence="2 7" id="KW-0813">Transport</keyword>
<dbReference type="PANTHER" id="PTHR42865:SF7">
    <property type="entry name" value="PROTON_GLUTAMATE-ASPARTATE SYMPORTER"/>
    <property type="match status" value="1"/>
</dbReference>
<comment type="caution">
    <text evidence="9">The sequence shown here is derived from an EMBL/GenBank/DDBJ whole genome shotgun (WGS) entry which is preliminary data.</text>
</comment>
<evidence type="ECO:0000256" key="6">
    <source>
        <dbReference type="ARBA" id="ARBA00023136"/>
    </source>
</evidence>
<comment type="similarity">
    <text evidence="7">Belongs to the dicarboxylate/amino acid:cation symporter (DAACS) (TC 2.A.23) family.</text>
</comment>
<feature type="transmembrane region" description="Helical" evidence="7">
    <location>
        <begin position="310"/>
        <end position="329"/>
    </location>
</feature>
<feature type="transmembrane region" description="Helical" evidence="7">
    <location>
        <begin position="118"/>
        <end position="136"/>
    </location>
</feature>
<comment type="subcellular location">
    <subcellularLocation>
        <location evidence="1">Cell membrane</location>
        <topology evidence="1">Multi-pass membrane protein</topology>
    </subcellularLocation>
    <subcellularLocation>
        <location evidence="7">Membrane</location>
        <topology evidence="7">Multi-pass membrane protein</topology>
    </subcellularLocation>
</comment>
<dbReference type="InterPro" id="IPR036458">
    <property type="entry name" value="Na:dicarbo_symporter_sf"/>
</dbReference>
<keyword evidence="7" id="KW-0769">Symport</keyword>
<protein>
    <recommendedName>
        <fullName evidence="7">Amino acid transporter</fullName>
    </recommendedName>
</protein>
<accession>A0A8K1FIK4</accession>
<feature type="region of interest" description="Disordered" evidence="8">
    <location>
        <begin position="1"/>
        <end position="90"/>
    </location>
</feature>
<feature type="transmembrane region" description="Helical" evidence="7">
    <location>
        <begin position="349"/>
        <end position="372"/>
    </location>
</feature>
<evidence type="ECO:0000256" key="8">
    <source>
        <dbReference type="SAM" id="MobiDB-lite"/>
    </source>
</evidence>
<feature type="transmembrane region" description="Helical" evidence="7">
    <location>
        <begin position="193"/>
        <end position="219"/>
    </location>
</feature>
<evidence type="ECO:0000313" key="9">
    <source>
        <dbReference type="EMBL" id="TMW62174.1"/>
    </source>
</evidence>
<evidence type="ECO:0000256" key="7">
    <source>
        <dbReference type="RuleBase" id="RU361216"/>
    </source>
</evidence>
<feature type="compositionally biased region" description="Basic and acidic residues" evidence="8">
    <location>
        <begin position="68"/>
        <end position="85"/>
    </location>
</feature>
<proteinExistence type="inferred from homology"/>
<gene>
    <name evidence="9" type="ORF">Poli38472_009667</name>
</gene>
<dbReference type="Proteomes" id="UP000794436">
    <property type="component" value="Unassembled WGS sequence"/>
</dbReference>
<keyword evidence="3" id="KW-1003">Cell membrane</keyword>
<dbReference type="PRINTS" id="PR00173">
    <property type="entry name" value="EDTRNSPORT"/>
</dbReference>
<dbReference type="SUPFAM" id="SSF118215">
    <property type="entry name" value="Proton glutamate symport protein"/>
    <property type="match status" value="1"/>
</dbReference>
<feature type="compositionally biased region" description="Low complexity" evidence="8">
    <location>
        <begin position="17"/>
        <end position="37"/>
    </location>
</feature>
<evidence type="ECO:0000256" key="3">
    <source>
        <dbReference type="ARBA" id="ARBA00022475"/>
    </source>
</evidence>
<dbReference type="PANTHER" id="PTHR42865">
    <property type="entry name" value="PROTON/GLUTAMATE-ASPARTATE SYMPORTER"/>
    <property type="match status" value="1"/>
</dbReference>
<feature type="transmembrane region" description="Helical" evidence="7">
    <location>
        <begin position="392"/>
        <end position="415"/>
    </location>
</feature>
<evidence type="ECO:0000256" key="1">
    <source>
        <dbReference type="ARBA" id="ARBA00004651"/>
    </source>
</evidence>
<sequence length="602" mass="64928">MKRDGEGFVLYSMDDGASSQYSAPSSYSQSRPSQSSSGYQFGRHGHLPPPHTGAIRTNFTSQANRGSLPDRRGSSHTPEDMDFHHMSTPPASSFDGMAPRPFVPGFVAHEPQGVASNVHMWGILVGVILGCTVGALTHYYEVSATVSQWISFPGNLFVRAVQCVVIPLVFVNVISSVGDIVNMSLGKRVGLRLFFLTILTLLVAIGEGIATGFFARAILDEKEARMSNKEAVFGIQCSNGMYMQEVSNGLVACSAAELTSKAQFFVEDVNNALVRNVAVTSGSGSMSDNILEVLQIIVPENLMAAFVSNTLLSIVVFAIPCGVAVARSFHGPIQLNPVLEFVREINDSLITMVNWVMRFTPVAVLSLLGGSFGSPVPALGFKATFTLFGNLIAFTSLAVFVHVMVVMPLLFKIFARTNPYSYMRHLAPACVYALGSSSSMATLPVATRCIELSRSVSNHVMHFVMGVGTALNKTGSAIYLAFHFFFLVDTAGLREEVGGVEFSMLVLAVFIGTLAAPPMPGGSLAIVTTVWHIIMPHDDVPVLIVALTVMDAALDRVVTVCNVYTNAMICRIIEEQVADVFVHDQPPVELQQPQYPRPIALH</sequence>
<feature type="compositionally biased region" description="Polar residues" evidence="8">
    <location>
        <begin position="55"/>
        <end position="65"/>
    </location>
</feature>
<keyword evidence="4 7" id="KW-0812">Transmembrane</keyword>
<dbReference type="OrthoDB" id="5877963at2759"/>
<evidence type="ECO:0000256" key="2">
    <source>
        <dbReference type="ARBA" id="ARBA00022448"/>
    </source>
</evidence>
<reference evidence="9" key="1">
    <citation type="submission" date="2019-03" db="EMBL/GenBank/DDBJ databases">
        <title>Long read genome sequence of the mycoparasitic Pythium oligandrum ATCC 38472 isolated from sugarbeet rhizosphere.</title>
        <authorList>
            <person name="Gaulin E."/>
        </authorList>
    </citation>
    <scope>NUCLEOTIDE SEQUENCE</scope>
    <source>
        <strain evidence="9">ATCC 38472_TT</strain>
    </source>
</reference>
<dbReference type="GO" id="GO:0015293">
    <property type="term" value="F:symporter activity"/>
    <property type="evidence" value="ECO:0007669"/>
    <property type="project" value="UniProtKB-UniRule"/>
</dbReference>
<dbReference type="EMBL" id="SPLM01000074">
    <property type="protein sequence ID" value="TMW62174.1"/>
    <property type="molecule type" value="Genomic_DNA"/>
</dbReference>